<dbReference type="EMBL" id="AHFB01000068">
    <property type="protein sequence ID" value="EOO32450.1"/>
    <property type="molecule type" value="Genomic_DNA"/>
</dbReference>
<dbReference type="AlphaFoldDB" id="A0A9W5V1Q3"/>
<proteinExistence type="predicted"/>
<evidence type="ECO:0000313" key="2">
    <source>
        <dbReference type="Proteomes" id="UP000014018"/>
    </source>
</evidence>
<name>A0A9W5V1Q3_BACCE</name>
<gene>
    <name evidence="1" type="ORF">IIU_03840</name>
</gene>
<organism evidence="1 2">
    <name type="scientific">Bacillus cereus VD133</name>
    <dbReference type="NCBI Taxonomy" id="1053233"/>
    <lineage>
        <taxon>Bacteria</taxon>
        <taxon>Bacillati</taxon>
        <taxon>Bacillota</taxon>
        <taxon>Bacilli</taxon>
        <taxon>Bacillales</taxon>
        <taxon>Bacillaceae</taxon>
        <taxon>Bacillus</taxon>
        <taxon>Bacillus cereus group</taxon>
    </lineage>
</organism>
<reference evidence="1 2" key="1">
    <citation type="submission" date="2012-12" db="EMBL/GenBank/DDBJ databases">
        <title>The Genome Sequence of Bacillus cereus VD133.</title>
        <authorList>
            <consortium name="The Broad Institute Genome Sequencing Platform"/>
            <consortium name="The Broad Institute Genome Sequencing Center for Infectious Disease"/>
            <person name="Feldgarden M."/>
            <person name="Van der Auwera G.A."/>
            <person name="Mahillon J."/>
            <person name="Duprez V."/>
            <person name="Timmery S."/>
            <person name="Mattelet C."/>
            <person name="Dierick K."/>
            <person name="Sun M."/>
            <person name="Yu Z."/>
            <person name="Zhu L."/>
            <person name="Hu X."/>
            <person name="Shank E.B."/>
            <person name="Swiecicka I."/>
            <person name="Hansen B.M."/>
            <person name="Andrup L."/>
            <person name="Walker B."/>
            <person name="Young S.K."/>
            <person name="Zeng Q."/>
            <person name="Gargeya S."/>
            <person name="Fitzgerald M."/>
            <person name="Haas B."/>
            <person name="Abouelleil A."/>
            <person name="Alvarado L."/>
            <person name="Arachchi H.M."/>
            <person name="Berlin A.M."/>
            <person name="Chapman S.B."/>
            <person name="Dewar J."/>
            <person name="Goldberg J."/>
            <person name="Griggs A."/>
            <person name="Gujja S."/>
            <person name="Hansen M."/>
            <person name="Howarth C."/>
            <person name="Imamovic A."/>
            <person name="Larimer J."/>
            <person name="McCowan C."/>
            <person name="Murphy C."/>
            <person name="Neiman D."/>
            <person name="Pearson M."/>
            <person name="Priest M."/>
            <person name="Roberts A."/>
            <person name="Saif S."/>
            <person name="Shea T."/>
            <person name="Sisk P."/>
            <person name="Sykes S."/>
            <person name="Wortman J."/>
            <person name="Nusbaum C."/>
            <person name="Birren B."/>
        </authorList>
    </citation>
    <scope>NUCLEOTIDE SEQUENCE [LARGE SCALE GENOMIC DNA]</scope>
    <source>
        <strain evidence="1 2">VD133</strain>
    </source>
</reference>
<comment type="caution">
    <text evidence="1">The sequence shown here is derived from an EMBL/GenBank/DDBJ whole genome shotgun (WGS) entry which is preliminary data.</text>
</comment>
<evidence type="ECO:0000313" key="1">
    <source>
        <dbReference type="EMBL" id="EOO32450.1"/>
    </source>
</evidence>
<dbReference type="Proteomes" id="UP000014018">
    <property type="component" value="Unassembled WGS sequence"/>
</dbReference>
<feature type="non-terminal residue" evidence="1">
    <location>
        <position position="42"/>
    </location>
</feature>
<sequence length="42" mass="4756">MTSTYETKSHVHSTTQDCGRICVSLFIVEIMAYVFNVEARTS</sequence>
<protein>
    <submittedName>
        <fullName evidence="1">Uncharacterized protein</fullName>
    </submittedName>
</protein>
<accession>A0A9W5V1Q3</accession>